<organism evidence="1 2">
    <name type="scientific">Paramecium pentaurelia</name>
    <dbReference type="NCBI Taxonomy" id="43138"/>
    <lineage>
        <taxon>Eukaryota</taxon>
        <taxon>Sar</taxon>
        <taxon>Alveolata</taxon>
        <taxon>Ciliophora</taxon>
        <taxon>Intramacronucleata</taxon>
        <taxon>Oligohymenophorea</taxon>
        <taxon>Peniculida</taxon>
        <taxon>Parameciidae</taxon>
        <taxon>Paramecium</taxon>
    </lineage>
</organism>
<reference evidence="1" key="1">
    <citation type="submission" date="2021-01" db="EMBL/GenBank/DDBJ databases">
        <authorList>
            <consortium name="Genoscope - CEA"/>
            <person name="William W."/>
        </authorList>
    </citation>
    <scope>NUCLEOTIDE SEQUENCE</scope>
</reference>
<dbReference type="EMBL" id="CAJJDO010000009">
    <property type="protein sequence ID" value="CAD8141150.1"/>
    <property type="molecule type" value="Genomic_DNA"/>
</dbReference>
<gene>
    <name evidence="1" type="ORF">PPENT_87.1.T0090465</name>
</gene>
<protein>
    <submittedName>
        <fullName evidence="1">Uncharacterized protein</fullName>
    </submittedName>
</protein>
<dbReference type="AlphaFoldDB" id="A0A8S1SMS6"/>
<keyword evidence="2" id="KW-1185">Reference proteome</keyword>
<proteinExistence type="predicted"/>
<name>A0A8S1SMS6_9CILI</name>
<sequence length="86" mass="10435">MISRNGGINLFFNNRKRKYYYKKYLEISKGYQSCQRVFVMIQISKQNIQDEAYSFNHDQLDKTHKQIAFPFSKNDISIFKWISRQV</sequence>
<accession>A0A8S1SMS6</accession>
<evidence type="ECO:0000313" key="2">
    <source>
        <dbReference type="Proteomes" id="UP000689195"/>
    </source>
</evidence>
<comment type="caution">
    <text evidence="1">The sequence shown here is derived from an EMBL/GenBank/DDBJ whole genome shotgun (WGS) entry which is preliminary data.</text>
</comment>
<evidence type="ECO:0000313" key="1">
    <source>
        <dbReference type="EMBL" id="CAD8141150.1"/>
    </source>
</evidence>
<dbReference type="Proteomes" id="UP000689195">
    <property type="component" value="Unassembled WGS sequence"/>
</dbReference>